<feature type="region of interest" description="Disordered" evidence="2">
    <location>
        <begin position="172"/>
        <end position="196"/>
    </location>
</feature>
<evidence type="ECO:0000256" key="2">
    <source>
        <dbReference type="SAM" id="MobiDB-lite"/>
    </source>
</evidence>
<evidence type="ECO:0000256" key="3">
    <source>
        <dbReference type="SAM" id="SignalP"/>
    </source>
</evidence>
<evidence type="ECO:0008006" key="6">
    <source>
        <dbReference type="Google" id="ProtNLM"/>
    </source>
</evidence>
<dbReference type="PROSITE" id="PS51155">
    <property type="entry name" value="CHIT_BIND_RR_2"/>
    <property type="match status" value="1"/>
</dbReference>
<feature type="compositionally biased region" description="Low complexity" evidence="2">
    <location>
        <begin position="176"/>
        <end position="196"/>
    </location>
</feature>
<protein>
    <recommendedName>
        <fullName evidence="6">Cuticle protein 6</fullName>
    </recommendedName>
</protein>
<reference evidence="4 5" key="1">
    <citation type="submission" date="2024-08" db="EMBL/GenBank/DDBJ databases">
        <authorList>
            <person name="Will J Nash"/>
            <person name="Angela Man"/>
            <person name="Seanna McTaggart"/>
            <person name="Kendall Baker"/>
            <person name="Tom Barker"/>
            <person name="Leah Catchpole"/>
            <person name="Alex Durrant"/>
            <person name="Karim Gharbi"/>
            <person name="Naomi Irish"/>
            <person name="Gemy Kaithakottil"/>
            <person name="Debby Ku"/>
            <person name="Aaliyah Providence"/>
            <person name="Felix Shaw"/>
            <person name="David Swarbreck"/>
            <person name="Chris Watkins"/>
            <person name="Ann M. McCartney"/>
            <person name="Giulio Formenti"/>
            <person name="Alice Mouton"/>
            <person name="Noel Vella"/>
            <person name="Bjorn M von Reumont"/>
            <person name="Adriana Vella"/>
            <person name="Wilfried Haerty"/>
        </authorList>
    </citation>
    <scope>NUCLEOTIDE SEQUENCE [LARGE SCALE GENOMIC DNA]</scope>
</reference>
<feature type="region of interest" description="Disordered" evidence="2">
    <location>
        <begin position="138"/>
        <end position="157"/>
    </location>
</feature>
<gene>
    <name evidence="4" type="ORF">XYLVIOL_LOCUS5318</name>
</gene>
<dbReference type="Proteomes" id="UP001642520">
    <property type="component" value="Unassembled WGS sequence"/>
</dbReference>
<dbReference type="Pfam" id="PF00379">
    <property type="entry name" value="Chitin_bind_4"/>
    <property type="match status" value="1"/>
</dbReference>
<sequence>MSHWIAMNGLHILLFSFCLASSGLANPATPLLAYQDTRGQYSFGYSDPGSSRSEIRTSNGETRGTYSYKDDAGVVQIVHYVADGKNGFQIVATNLPEAPLPVQNVLLTQGWKLETEKTKQEAFKIGDGNVFLKGLQSSERKGADSNEKNKLQGNLDQGAKEGVKLGENEDSAGKLNAASQGEAQSGSSQNENSQGSILLSDKTTVEGLKSLIPAFGISEGNVLVHPSWSKLLINNQGLSLTPSSTLKIGQDAAKQQEKLSKEQLAEQLDKEQGRPQPGYKPVNLSEVFVKPVTIIRPNPIVSHLTRYTIDPTIHYFIYNN</sequence>
<name>A0ABP1NNM2_XYLVO</name>
<dbReference type="PANTHER" id="PTHR10380">
    <property type="entry name" value="CUTICLE PROTEIN"/>
    <property type="match status" value="1"/>
</dbReference>
<proteinExistence type="predicted"/>
<feature type="compositionally biased region" description="Basic and acidic residues" evidence="2">
    <location>
        <begin position="138"/>
        <end position="150"/>
    </location>
</feature>
<feature type="signal peptide" evidence="3">
    <location>
        <begin position="1"/>
        <end position="25"/>
    </location>
</feature>
<keyword evidence="3" id="KW-0732">Signal</keyword>
<accession>A0ABP1NNM2</accession>
<evidence type="ECO:0000313" key="5">
    <source>
        <dbReference type="Proteomes" id="UP001642520"/>
    </source>
</evidence>
<dbReference type="InterPro" id="IPR050468">
    <property type="entry name" value="Cuticle_Struct_Prot"/>
</dbReference>
<dbReference type="EMBL" id="CAXAJV020001292">
    <property type="protein sequence ID" value="CAL7942017.1"/>
    <property type="molecule type" value="Genomic_DNA"/>
</dbReference>
<dbReference type="InterPro" id="IPR000618">
    <property type="entry name" value="Insect_cuticle"/>
</dbReference>
<keyword evidence="5" id="KW-1185">Reference proteome</keyword>
<comment type="caution">
    <text evidence="4">The sequence shown here is derived from an EMBL/GenBank/DDBJ whole genome shotgun (WGS) entry which is preliminary data.</text>
</comment>
<feature type="chain" id="PRO_5045044637" description="Cuticle protein 6" evidence="3">
    <location>
        <begin position="26"/>
        <end position="320"/>
    </location>
</feature>
<dbReference type="PANTHER" id="PTHR10380:SF196">
    <property type="entry name" value="CUTICULAR PROTEIN 72EA"/>
    <property type="match status" value="1"/>
</dbReference>
<keyword evidence="1" id="KW-0193">Cuticle</keyword>
<evidence type="ECO:0000256" key="1">
    <source>
        <dbReference type="PROSITE-ProRule" id="PRU00497"/>
    </source>
</evidence>
<organism evidence="4 5">
    <name type="scientific">Xylocopa violacea</name>
    <name type="common">Violet carpenter bee</name>
    <name type="synonym">Apis violacea</name>
    <dbReference type="NCBI Taxonomy" id="135666"/>
    <lineage>
        <taxon>Eukaryota</taxon>
        <taxon>Metazoa</taxon>
        <taxon>Ecdysozoa</taxon>
        <taxon>Arthropoda</taxon>
        <taxon>Hexapoda</taxon>
        <taxon>Insecta</taxon>
        <taxon>Pterygota</taxon>
        <taxon>Neoptera</taxon>
        <taxon>Endopterygota</taxon>
        <taxon>Hymenoptera</taxon>
        <taxon>Apocrita</taxon>
        <taxon>Aculeata</taxon>
        <taxon>Apoidea</taxon>
        <taxon>Anthophila</taxon>
        <taxon>Apidae</taxon>
        <taxon>Xylocopa</taxon>
        <taxon>Xylocopa</taxon>
    </lineage>
</organism>
<evidence type="ECO:0000313" key="4">
    <source>
        <dbReference type="EMBL" id="CAL7942017.1"/>
    </source>
</evidence>